<reference evidence="3 4" key="1">
    <citation type="submission" date="2020-07" db="EMBL/GenBank/DDBJ databases">
        <title>Sequencing the genomes of 1000 actinobacteria strains.</title>
        <authorList>
            <person name="Klenk H.-P."/>
        </authorList>
    </citation>
    <scope>NUCLEOTIDE SEQUENCE [LARGE SCALE GENOMIC DNA]</scope>
    <source>
        <strain evidence="3 4">DSM 29531</strain>
    </source>
</reference>
<feature type="region of interest" description="Disordered" evidence="1">
    <location>
        <begin position="207"/>
        <end position="231"/>
    </location>
</feature>
<organism evidence="3 4">
    <name type="scientific">Allobranchiibius huperziae</name>
    <dbReference type="NCBI Taxonomy" id="1874116"/>
    <lineage>
        <taxon>Bacteria</taxon>
        <taxon>Bacillati</taxon>
        <taxon>Actinomycetota</taxon>
        <taxon>Actinomycetes</taxon>
        <taxon>Micrococcales</taxon>
        <taxon>Dermacoccaceae</taxon>
        <taxon>Allobranchiibius</taxon>
    </lineage>
</organism>
<evidence type="ECO:0000256" key="1">
    <source>
        <dbReference type="SAM" id="MobiDB-lite"/>
    </source>
</evidence>
<protein>
    <recommendedName>
        <fullName evidence="2">MobA/VirD2-like nuclease domain-containing protein</fullName>
    </recommendedName>
</protein>
<gene>
    <name evidence="3" type="ORF">HNR15_003565</name>
</gene>
<dbReference type="Proteomes" id="UP000571817">
    <property type="component" value="Unassembled WGS sequence"/>
</dbReference>
<dbReference type="InterPro" id="IPR005094">
    <property type="entry name" value="Endonuclease_MobA/VirD2"/>
</dbReference>
<dbReference type="EMBL" id="JACCFW010000003">
    <property type="protein sequence ID" value="NYJ76547.1"/>
    <property type="molecule type" value="Genomic_DNA"/>
</dbReference>
<feature type="domain" description="MobA/VirD2-like nuclease" evidence="2">
    <location>
        <begin position="97"/>
        <end position="194"/>
    </location>
</feature>
<dbReference type="RefSeq" id="WP_179483938.1">
    <property type="nucleotide sequence ID" value="NZ_JACCFW010000003.1"/>
</dbReference>
<feature type="compositionally biased region" description="Basic and acidic residues" evidence="1">
    <location>
        <begin position="535"/>
        <end position="556"/>
    </location>
</feature>
<feature type="compositionally biased region" description="Low complexity" evidence="1">
    <location>
        <begin position="522"/>
        <end position="532"/>
    </location>
</feature>
<accession>A0A853DIM1</accession>
<proteinExistence type="predicted"/>
<evidence type="ECO:0000313" key="4">
    <source>
        <dbReference type="Proteomes" id="UP000571817"/>
    </source>
</evidence>
<comment type="caution">
    <text evidence="3">The sequence shown here is derived from an EMBL/GenBank/DDBJ whole genome shotgun (WGS) entry which is preliminary data.</text>
</comment>
<feature type="region of interest" description="Disordered" evidence="1">
    <location>
        <begin position="521"/>
        <end position="571"/>
    </location>
</feature>
<dbReference type="Pfam" id="PF03432">
    <property type="entry name" value="Relaxase"/>
    <property type="match status" value="1"/>
</dbReference>
<dbReference type="AlphaFoldDB" id="A0A853DIM1"/>
<sequence length="571" mass="61196">MRISVCERGTDAGGLMRYLYGKGKADEHTNQHMVAGSEGLLMEWGGTLSPHEASQLGRLVEAPWRHQFADQLAVAGAGNGGVSRANLTGATATKGGESRHVYHVAMGLSPDDEALTDEQWAQVASDYVSEMGFDEGGPGVGAKWAAVRHGLTANGGDHVHLVVELVRQDGRLCNTRNDYAAAQRISDSLERRYDFLRVTRDIEKGRGATTAGYTPGEARRAQNRAAAGSGPVEPDRVFLQRAVRAAAAASSTEVEFLHAMLERDVDIEPRWSAGGREQVVGYSVQVPASLQVSEAGADAQVRFGGKKLAPDLTLPRLRSRWEQNETAESRDAALAMWRGEDAPVPIAEDGREHLAEAAAHLTAWNDRLAGIDVQDCAAWKRETAHAAGTMSVVATGLGDRDGLQLGKAADRFAQVSLTLPEQRPAPGGDAPRMPVAGPGLSEPELAARHINLALRAGGSDSARGWMAVMQQMSRTSKAIQDAHAARREMVAATRTLAEAPPALEHLTTRFKDAARIQEMPADARAAAAQARARAARVDEQLRRGSKSWSKEVERPQRPGPGSPSRDDDLGM</sequence>
<evidence type="ECO:0000313" key="3">
    <source>
        <dbReference type="EMBL" id="NYJ76547.1"/>
    </source>
</evidence>
<name>A0A853DIM1_9MICO</name>
<evidence type="ECO:0000259" key="2">
    <source>
        <dbReference type="Pfam" id="PF03432"/>
    </source>
</evidence>
<keyword evidence="4" id="KW-1185">Reference proteome</keyword>